<comment type="subcellular location">
    <subcellularLocation>
        <location evidence="1">Periplasm</location>
    </subcellularLocation>
</comment>
<name>A0A1H2ZE50_9GAMM</name>
<dbReference type="GO" id="GO:0055085">
    <property type="term" value="P:transmembrane transport"/>
    <property type="evidence" value="ECO:0007669"/>
    <property type="project" value="UniProtKB-ARBA"/>
</dbReference>
<feature type="chain" id="PRO_5011656154" evidence="3">
    <location>
        <begin position="27"/>
        <end position="318"/>
    </location>
</feature>
<keyword evidence="6" id="KW-1185">Reference proteome</keyword>
<evidence type="ECO:0000313" key="6">
    <source>
        <dbReference type="Proteomes" id="UP000198500"/>
    </source>
</evidence>
<comment type="similarity">
    <text evidence="2">Belongs to the bacterial solute-binding protein 2 family.</text>
</comment>
<evidence type="ECO:0000256" key="2">
    <source>
        <dbReference type="ARBA" id="ARBA00007639"/>
    </source>
</evidence>
<sequence length="318" mass="34607">MNKTLKLTTGLLVGSLALAINNTTFAQDDEDNQMEIIAITHIVAADPFGNVLKRGFENAGEAMDVDVRYRSPAQYDTAKMQQMIEQAVASKPDGIALTIPDPSAFEEPIQDAIDSGIPVVALNSGGEVSGELGTEAYVGQSEYESGYQAGERMREAGVENPVCVNFAPGQIQLDQRCSGFDDAFDGESEQLSTTQDPIEIRNAVFAYLNSNSDTDGVLSLGSLSTVPLLKAFREEGALDQITFATFDLAPETLEAVRDGEMLFAIDQQQYLQGFLPIVMLSLYDRYGLMPTTDIQTGPNFVTEKNAERVIELTEKGYR</sequence>
<dbReference type="AlphaFoldDB" id="A0A1H2ZE50"/>
<keyword evidence="3" id="KW-0732">Signal</keyword>
<dbReference type="SUPFAM" id="SSF53822">
    <property type="entry name" value="Periplasmic binding protein-like I"/>
    <property type="match status" value="1"/>
</dbReference>
<dbReference type="Gene3D" id="3.40.50.2300">
    <property type="match status" value="2"/>
</dbReference>
<dbReference type="InterPro" id="IPR028082">
    <property type="entry name" value="Peripla_BP_I"/>
</dbReference>
<evidence type="ECO:0000256" key="1">
    <source>
        <dbReference type="ARBA" id="ARBA00004418"/>
    </source>
</evidence>
<evidence type="ECO:0000259" key="4">
    <source>
        <dbReference type="Pfam" id="PF13407"/>
    </source>
</evidence>
<feature type="domain" description="Periplasmic binding protein" evidence="4">
    <location>
        <begin position="42"/>
        <end position="280"/>
    </location>
</feature>
<dbReference type="InterPro" id="IPR025997">
    <property type="entry name" value="SBP_2_dom"/>
</dbReference>
<dbReference type="OrthoDB" id="257716at2"/>
<dbReference type="InterPro" id="IPR050555">
    <property type="entry name" value="Bact_Solute-Bind_Prot2"/>
</dbReference>
<reference evidence="5 6" key="1">
    <citation type="submission" date="2016-10" db="EMBL/GenBank/DDBJ databases">
        <authorList>
            <person name="de Groot N.N."/>
        </authorList>
    </citation>
    <scope>NUCLEOTIDE SEQUENCE [LARGE SCALE GENOMIC DNA]</scope>
    <source>
        <strain evidence="5 6">DSM 19219</strain>
    </source>
</reference>
<dbReference type="CDD" id="cd06312">
    <property type="entry name" value="PBP1_ABC_sugar_binding-like"/>
    <property type="match status" value="1"/>
</dbReference>
<dbReference type="PANTHER" id="PTHR30036:SF7">
    <property type="entry name" value="ABC TRANSPORTER PERIPLASMIC-BINDING PROTEIN YPHF"/>
    <property type="match status" value="1"/>
</dbReference>
<dbReference type="EMBL" id="FNNI01000004">
    <property type="protein sequence ID" value="SDX15238.1"/>
    <property type="molecule type" value="Genomic_DNA"/>
</dbReference>
<dbReference type="Proteomes" id="UP000198500">
    <property type="component" value="Unassembled WGS sequence"/>
</dbReference>
<dbReference type="STRING" id="574349.SAMN05443545_104107"/>
<evidence type="ECO:0000256" key="3">
    <source>
        <dbReference type="SAM" id="SignalP"/>
    </source>
</evidence>
<protein>
    <submittedName>
        <fullName evidence="5">Monosaccharide ABC transporter substrate-binding protein, CUT2 family</fullName>
    </submittedName>
</protein>
<organism evidence="5 6">
    <name type="scientific">Aidingimonas halophila</name>
    <dbReference type="NCBI Taxonomy" id="574349"/>
    <lineage>
        <taxon>Bacteria</taxon>
        <taxon>Pseudomonadati</taxon>
        <taxon>Pseudomonadota</taxon>
        <taxon>Gammaproteobacteria</taxon>
        <taxon>Oceanospirillales</taxon>
        <taxon>Halomonadaceae</taxon>
        <taxon>Aidingimonas</taxon>
    </lineage>
</organism>
<proteinExistence type="inferred from homology"/>
<dbReference type="GO" id="GO:0030288">
    <property type="term" value="C:outer membrane-bounded periplasmic space"/>
    <property type="evidence" value="ECO:0007669"/>
    <property type="project" value="TreeGrafter"/>
</dbReference>
<dbReference type="RefSeq" id="WP_092569128.1">
    <property type="nucleotide sequence ID" value="NZ_BMXH01000001.1"/>
</dbReference>
<gene>
    <name evidence="5" type="ORF">SAMN05443545_104107</name>
</gene>
<dbReference type="Pfam" id="PF13407">
    <property type="entry name" value="Peripla_BP_4"/>
    <property type="match status" value="1"/>
</dbReference>
<accession>A0A1H2ZE50</accession>
<feature type="signal peptide" evidence="3">
    <location>
        <begin position="1"/>
        <end position="26"/>
    </location>
</feature>
<dbReference type="PANTHER" id="PTHR30036">
    <property type="entry name" value="D-XYLOSE-BINDING PERIPLASMIC PROTEIN"/>
    <property type="match status" value="1"/>
</dbReference>
<evidence type="ECO:0000313" key="5">
    <source>
        <dbReference type="EMBL" id="SDX15238.1"/>
    </source>
</evidence>
<dbReference type="GO" id="GO:0030246">
    <property type="term" value="F:carbohydrate binding"/>
    <property type="evidence" value="ECO:0007669"/>
    <property type="project" value="TreeGrafter"/>
</dbReference>